<name>A0A426X9H5_ENSVE</name>
<protein>
    <submittedName>
        <fullName evidence="1">Uncharacterized protein</fullName>
    </submittedName>
</protein>
<dbReference type="SUPFAM" id="SSF48452">
    <property type="entry name" value="TPR-like"/>
    <property type="match status" value="2"/>
</dbReference>
<dbReference type="SMART" id="SM00028">
    <property type="entry name" value="TPR"/>
    <property type="match status" value="3"/>
</dbReference>
<organism evidence="1 2">
    <name type="scientific">Ensete ventricosum</name>
    <name type="common">Abyssinian banana</name>
    <name type="synonym">Musa ensete</name>
    <dbReference type="NCBI Taxonomy" id="4639"/>
    <lineage>
        <taxon>Eukaryota</taxon>
        <taxon>Viridiplantae</taxon>
        <taxon>Streptophyta</taxon>
        <taxon>Embryophyta</taxon>
        <taxon>Tracheophyta</taxon>
        <taxon>Spermatophyta</taxon>
        <taxon>Magnoliopsida</taxon>
        <taxon>Liliopsida</taxon>
        <taxon>Zingiberales</taxon>
        <taxon>Musaceae</taxon>
        <taxon>Ensete</taxon>
    </lineage>
</organism>
<evidence type="ECO:0000313" key="1">
    <source>
        <dbReference type="EMBL" id="RRT36124.1"/>
    </source>
</evidence>
<dbReference type="AlphaFoldDB" id="A0A426X9H5"/>
<dbReference type="EMBL" id="AMZH03024041">
    <property type="protein sequence ID" value="RRT36124.1"/>
    <property type="molecule type" value="Genomic_DNA"/>
</dbReference>
<accession>A0A426X9H5</accession>
<proteinExistence type="predicted"/>
<gene>
    <name evidence="1" type="ORF">B296_00045907</name>
</gene>
<feature type="non-terminal residue" evidence="1">
    <location>
        <position position="1"/>
    </location>
</feature>
<dbReference type="PANTHER" id="PTHR46050:SF29">
    <property type="entry name" value="TPR REPEAT-CONTAINING THIOREDOXIN TTL4"/>
    <property type="match status" value="1"/>
</dbReference>
<reference evidence="1 2" key="1">
    <citation type="journal article" date="2014" name="Agronomy (Basel)">
        <title>A Draft Genome Sequence for Ensete ventricosum, the Drought-Tolerant Tree Against Hunger.</title>
        <authorList>
            <person name="Harrison J."/>
            <person name="Moore K.A."/>
            <person name="Paszkiewicz K."/>
            <person name="Jones T."/>
            <person name="Grant M."/>
            <person name="Ambacheew D."/>
            <person name="Muzemil S."/>
            <person name="Studholme D.J."/>
        </authorList>
    </citation>
    <scope>NUCLEOTIDE SEQUENCE [LARGE SCALE GENOMIC DNA]</scope>
</reference>
<dbReference type="Pfam" id="PF13181">
    <property type="entry name" value="TPR_8"/>
    <property type="match status" value="1"/>
</dbReference>
<sequence length="282" mass="30878">LGLVEDARKHLFLTGQTPDPVELQKLQAVERHLAKFGDARKIRDWKSALREADAAIAAGADSSPLVNPERLIGFLAESLLHLCHLDEADSVLTRSPKFEDSFPFSTATKIFGMLSFSYFYIVRAQVDMALGRFENAVTAAEKAKRIDTRNIEVAMVLNNIRSVASARAQGNELFKSGNFAEACTAYGEGLKHDPSNPVLLCNRAACRSKLGQWVKSVEDCNEALRIQPSDNEVAEALFHAQVALKASRGEEVSNLKFGGEVEEVTGAEQFRAAVSLSGQHLF</sequence>
<dbReference type="Gene3D" id="1.25.40.10">
    <property type="entry name" value="Tetratricopeptide repeat domain"/>
    <property type="match status" value="2"/>
</dbReference>
<dbReference type="GO" id="GO:0005737">
    <property type="term" value="C:cytoplasm"/>
    <property type="evidence" value="ECO:0007669"/>
    <property type="project" value="TreeGrafter"/>
</dbReference>
<dbReference type="InterPro" id="IPR019734">
    <property type="entry name" value="TPR_rpt"/>
</dbReference>
<comment type="caution">
    <text evidence="1">The sequence shown here is derived from an EMBL/GenBank/DDBJ whole genome shotgun (WGS) entry which is preliminary data.</text>
</comment>
<dbReference type="PANTHER" id="PTHR46050">
    <property type="entry name" value="TPR REPEAT-CONTAINING THIOREDOXIN"/>
    <property type="match status" value="1"/>
</dbReference>
<dbReference type="InterPro" id="IPR044534">
    <property type="entry name" value="TTL1-4"/>
</dbReference>
<dbReference type="Proteomes" id="UP000287651">
    <property type="component" value="Unassembled WGS sequence"/>
</dbReference>
<dbReference type="InterPro" id="IPR011990">
    <property type="entry name" value="TPR-like_helical_dom_sf"/>
</dbReference>
<evidence type="ECO:0000313" key="2">
    <source>
        <dbReference type="Proteomes" id="UP000287651"/>
    </source>
</evidence>